<keyword evidence="1" id="KW-0472">Membrane</keyword>
<proteinExistence type="predicted"/>
<dbReference type="RefSeq" id="XP_062878525.1">
    <property type="nucleotide sequence ID" value="XM_063022455.1"/>
</dbReference>
<keyword evidence="1" id="KW-0812">Transmembrane</keyword>
<dbReference type="EMBL" id="CP138897">
    <property type="protein sequence ID" value="WPK26143.1"/>
    <property type="molecule type" value="Genomic_DNA"/>
</dbReference>
<evidence type="ECO:0000313" key="2">
    <source>
        <dbReference type="EMBL" id="WPK26143.1"/>
    </source>
</evidence>
<feature type="transmembrane region" description="Helical" evidence="1">
    <location>
        <begin position="246"/>
        <end position="270"/>
    </location>
</feature>
<dbReference type="GeneID" id="88174554"/>
<feature type="transmembrane region" description="Helical" evidence="1">
    <location>
        <begin position="211"/>
        <end position="234"/>
    </location>
</feature>
<organism evidence="2 3">
    <name type="scientific">Australozyma saopauloensis</name>
    <dbReference type="NCBI Taxonomy" id="291208"/>
    <lineage>
        <taxon>Eukaryota</taxon>
        <taxon>Fungi</taxon>
        <taxon>Dikarya</taxon>
        <taxon>Ascomycota</taxon>
        <taxon>Saccharomycotina</taxon>
        <taxon>Pichiomycetes</taxon>
        <taxon>Metschnikowiaceae</taxon>
        <taxon>Australozyma</taxon>
    </lineage>
</organism>
<evidence type="ECO:0000313" key="3">
    <source>
        <dbReference type="Proteomes" id="UP001338582"/>
    </source>
</evidence>
<accession>A0AAX4HCQ8</accession>
<reference evidence="2 3" key="1">
    <citation type="submission" date="2023-10" db="EMBL/GenBank/DDBJ databases">
        <title>Draft Genome Sequence of Candida saopaulonensis from a very Premature Infant with Sepsis.</title>
        <authorList>
            <person name="Ning Y."/>
            <person name="Dai R."/>
            <person name="Xiao M."/>
            <person name="Xu Y."/>
            <person name="Yan Q."/>
            <person name="Zhang L."/>
        </authorList>
    </citation>
    <scope>NUCLEOTIDE SEQUENCE [LARGE SCALE GENOMIC DNA]</scope>
    <source>
        <strain evidence="2 3">19XY460</strain>
    </source>
</reference>
<protein>
    <submittedName>
        <fullName evidence="2">Uncharacterized protein</fullName>
    </submittedName>
</protein>
<evidence type="ECO:0000256" key="1">
    <source>
        <dbReference type="SAM" id="Phobius"/>
    </source>
</evidence>
<keyword evidence="1" id="KW-1133">Transmembrane helix</keyword>
<keyword evidence="3" id="KW-1185">Reference proteome</keyword>
<dbReference type="Proteomes" id="UP001338582">
    <property type="component" value="Chromosome 4"/>
</dbReference>
<name>A0AAX4HCQ8_9ASCO</name>
<sequence length="361" mass="41264">MGWKEFFGFRSIQPVCDIELMPLTQLALSLKADPLSVPAEHEISETTLSNLFALYSWFLGYQIKPDIRNMDIDQALMDNYIMCLTGALQGLCTPHNQLQSNENGSLVELDFFGNDGHKIPDELETQWEVFSMESEPGLVQTCTELGTELNLLPAGRAKFLCESFCEVLFQELARIRPSFKRYHNEELQGERLYYSRKNCAWIQKIRHERPGLWVCIIICGIVDLMYLPLLLIFGCRLLTTIGYLPVFIYQFMVTLLLSISYTDGYVIAWISSRWSKAARALFIEEDQVIRAAKRDFPNATFAGAPSMVGWPAQVKTLPLLVISHTSSEDLRITIPLRFSKLFIENQTGVGHKTEFRTSFVF</sequence>
<dbReference type="AlphaFoldDB" id="A0AAX4HCQ8"/>
<dbReference type="KEGG" id="asau:88174554"/>
<gene>
    <name evidence="2" type="ORF">PUMCH_003490</name>
</gene>